<name>A0AAV7WAH9_PLEWA</name>
<dbReference type="EMBL" id="JANPWB010000002">
    <property type="protein sequence ID" value="KAJ1210997.1"/>
    <property type="molecule type" value="Genomic_DNA"/>
</dbReference>
<accession>A0AAV7WAH9</accession>
<keyword evidence="2" id="KW-1185">Reference proteome</keyword>
<protein>
    <submittedName>
        <fullName evidence="1">Uncharacterized protein</fullName>
    </submittedName>
</protein>
<comment type="caution">
    <text evidence="1">The sequence shown here is derived from an EMBL/GenBank/DDBJ whole genome shotgun (WGS) entry which is preliminary data.</text>
</comment>
<evidence type="ECO:0000313" key="1">
    <source>
        <dbReference type="EMBL" id="KAJ1210997.1"/>
    </source>
</evidence>
<gene>
    <name evidence="1" type="ORF">NDU88_006359</name>
</gene>
<evidence type="ECO:0000313" key="2">
    <source>
        <dbReference type="Proteomes" id="UP001066276"/>
    </source>
</evidence>
<reference evidence="1" key="1">
    <citation type="journal article" date="2022" name="bioRxiv">
        <title>Sequencing and chromosome-scale assembly of the giantPleurodeles waltlgenome.</title>
        <authorList>
            <person name="Brown T."/>
            <person name="Elewa A."/>
            <person name="Iarovenko S."/>
            <person name="Subramanian E."/>
            <person name="Araus A.J."/>
            <person name="Petzold A."/>
            <person name="Susuki M."/>
            <person name="Suzuki K.-i.T."/>
            <person name="Hayashi T."/>
            <person name="Toyoda A."/>
            <person name="Oliveira C."/>
            <person name="Osipova E."/>
            <person name="Leigh N.D."/>
            <person name="Simon A."/>
            <person name="Yun M.H."/>
        </authorList>
    </citation>
    <scope>NUCLEOTIDE SEQUENCE</scope>
    <source>
        <strain evidence="1">20211129_DDA</strain>
        <tissue evidence="1">Liver</tissue>
    </source>
</reference>
<dbReference type="AlphaFoldDB" id="A0AAV7WAH9"/>
<proteinExistence type="predicted"/>
<organism evidence="1 2">
    <name type="scientific">Pleurodeles waltl</name>
    <name type="common">Iberian ribbed newt</name>
    <dbReference type="NCBI Taxonomy" id="8319"/>
    <lineage>
        <taxon>Eukaryota</taxon>
        <taxon>Metazoa</taxon>
        <taxon>Chordata</taxon>
        <taxon>Craniata</taxon>
        <taxon>Vertebrata</taxon>
        <taxon>Euteleostomi</taxon>
        <taxon>Amphibia</taxon>
        <taxon>Batrachia</taxon>
        <taxon>Caudata</taxon>
        <taxon>Salamandroidea</taxon>
        <taxon>Salamandridae</taxon>
        <taxon>Pleurodelinae</taxon>
        <taxon>Pleurodeles</taxon>
    </lineage>
</organism>
<sequence length="222" mass="24988">METACPPQALPGRTAYFGWPAQLTAHLKKWCLLRDRPPMWHSAVPIHSDKLRIYAPTSRASTSGDHLAGRPSHDPHWTKLFPEVFVRTPEEPGCEAKGALITEEKSVVQVALDANEKTAELPPTKKTARKRSASVRAKSVAGREGCEGACVATENRGRWRRRIQVSRNVFVMTPEEPECETEDRPSQRKPFEVRSRFGHLRNTKIVSTIPVFQVPNLRKYGS</sequence>
<dbReference type="Proteomes" id="UP001066276">
    <property type="component" value="Chromosome 1_2"/>
</dbReference>